<name>A0A382Q161_9ZZZZ</name>
<gene>
    <name evidence="1" type="ORF">METZ01_LOCUS332177</name>
</gene>
<feature type="non-terminal residue" evidence="1">
    <location>
        <position position="1"/>
    </location>
</feature>
<sequence length="337" mass="39987">QIYGINMDLIRSLVTPRSHALVKNETVLSSQQHTMFESLNQLDDILEYVSFKELKGDIIYDMGRTIRNYMLIKPYLHPEFFRVSEKVRSDISFKTLVGQYEEMERTRSFYEQKCFRLMNNNYIKLMEQGEFDLSSMIAGEVAKIGQTAIECEEEDIVEIVIIRFNTFFRMSIKHALRNNEPRNIYNLSFFYGQFIFHLVEHKKIDQVKKCFMYLRMYGVEIARLFAGVPSVYFNVAVIACEMKKLLEQIYNDRWDMEIQTELVNEILQVDNPPDFNKEDLDQGIMINNGVRWIQFGLALFYHREKEEEFVQRIAKDILDDLDDLGESTFYRILGMTE</sequence>
<dbReference type="EMBL" id="UINC01111245">
    <property type="protein sequence ID" value="SVC79323.1"/>
    <property type="molecule type" value="Genomic_DNA"/>
</dbReference>
<protein>
    <submittedName>
        <fullName evidence="1">Uncharacterized protein</fullName>
    </submittedName>
</protein>
<reference evidence="1" key="1">
    <citation type="submission" date="2018-05" db="EMBL/GenBank/DDBJ databases">
        <authorList>
            <person name="Lanie J.A."/>
            <person name="Ng W.-L."/>
            <person name="Kazmierczak K.M."/>
            <person name="Andrzejewski T.M."/>
            <person name="Davidsen T.M."/>
            <person name="Wayne K.J."/>
            <person name="Tettelin H."/>
            <person name="Glass J.I."/>
            <person name="Rusch D."/>
            <person name="Podicherti R."/>
            <person name="Tsui H.-C.T."/>
            <person name="Winkler M.E."/>
        </authorList>
    </citation>
    <scope>NUCLEOTIDE SEQUENCE</scope>
</reference>
<dbReference type="AlphaFoldDB" id="A0A382Q161"/>
<evidence type="ECO:0000313" key="1">
    <source>
        <dbReference type="EMBL" id="SVC79323.1"/>
    </source>
</evidence>
<proteinExistence type="predicted"/>
<feature type="non-terminal residue" evidence="1">
    <location>
        <position position="337"/>
    </location>
</feature>
<accession>A0A382Q161</accession>
<organism evidence="1">
    <name type="scientific">marine metagenome</name>
    <dbReference type="NCBI Taxonomy" id="408172"/>
    <lineage>
        <taxon>unclassified sequences</taxon>
        <taxon>metagenomes</taxon>
        <taxon>ecological metagenomes</taxon>
    </lineage>
</organism>